<dbReference type="EMBL" id="JRAA01000001">
    <property type="protein sequence ID" value="KHF26156.1"/>
    <property type="molecule type" value="Genomic_DNA"/>
</dbReference>
<evidence type="ECO:0000313" key="21">
    <source>
        <dbReference type="Proteomes" id="UP000030856"/>
    </source>
</evidence>
<evidence type="ECO:0000256" key="12">
    <source>
        <dbReference type="ARBA" id="ARBA00022695"/>
    </source>
</evidence>
<evidence type="ECO:0000256" key="13">
    <source>
        <dbReference type="ARBA" id="ARBA00022989"/>
    </source>
</evidence>
<dbReference type="eggNOG" id="COG0575">
    <property type="taxonomic scope" value="Bacteria"/>
</dbReference>
<dbReference type="PROSITE" id="PS01315">
    <property type="entry name" value="CDS"/>
    <property type="match status" value="1"/>
</dbReference>
<name>A0A0B0HFA6_SOVGS</name>
<comment type="similarity">
    <text evidence="5 18">Belongs to the CDS family.</text>
</comment>
<dbReference type="PATRIC" id="fig|2340.3.peg.666"/>
<dbReference type="GO" id="GO:0016024">
    <property type="term" value="P:CDP-diacylglycerol biosynthetic process"/>
    <property type="evidence" value="ECO:0007669"/>
    <property type="project" value="UniProtKB-UniPathway"/>
</dbReference>
<dbReference type="PANTHER" id="PTHR46382">
    <property type="entry name" value="PHOSPHATIDATE CYTIDYLYLTRANSFERASE"/>
    <property type="match status" value="1"/>
</dbReference>
<dbReference type="UniPathway" id="UPA00557">
    <property type="reaction ID" value="UER00614"/>
</dbReference>
<feature type="transmembrane region" description="Helical" evidence="19">
    <location>
        <begin position="205"/>
        <end position="225"/>
    </location>
</feature>
<protein>
    <recommendedName>
        <fullName evidence="7 18">Phosphatidate cytidylyltransferase</fullName>
        <ecNumber evidence="6 18">2.7.7.41</ecNumber>
    </recommendedName>
</protein>
<organism evidence="20 21">
    <name type="scientific">Solemya velum gill symbiont</name>
    <dbReference type="NCBI Taxonomy" id="2340"/>
    <lineage>
        <taxon>Bacteria</taxon>
        <taxon>Pseudomonadati</taxon>
        <taxon>Pseudomonadota</taxon>
        <taxon>Gammaproteobacteria</taxon>
        <taxon>sulfur-oxidizing symbionts</taxon>
    </lineage>
</organism>
<evidence type="ECO:0000256" key="2">
    <source>
        <dbReference type="ARBA" id="ARBA00004651"/>
    </source>
</evidence>
<dbReference type="STRING" id="2340.JV46_15020"/>
<dbReference type="AlphaFoldDB" id="A0A0B0HFA6"/>
<keyword evidence="8" id="KW-1003">Cell membrane</keyword>
<proteinExistence type="inferred from homology"/>
<feature type="transmembrane region" description="Helical" evidence="19">
    <location>
        <begin position="180"/>
        <end position="199"/>
    </location>
</feature>
<dbReference type="Pfam" id="PF01148">
    <property type="entry name" value="CTP_transf_1"/>
    <property type="match status" value="1"/>
</dbReference>
<keyword evidence="10 18" id="KW-0808">Transferase</keyword>
<evidence type="ECO:0000256" key="6">
    <source>
        <dbReference type="ARBA" id="ARBA00012487"/>
    </source>
</evidence>
<sequence>MLKLRVITALLLAPLVILGVLKLSNPMFSGALLLVILLCGNEWARLAGLRGIAERLFYLLSMAGLMIGLWLNASDPVLNLAILAIAGIWMGMTAALFVWGRKPLQQVSNQPVVALFGLMLLPFAWFSLSRLHLSSEVGPQLTLALLFLIWLADTAAYFGGKRFGRNKLSPVLSPNKTWEGFFSAMLSALLWVVVVKQLIAVPVGYVSLTAIALIVASVSVAGDLFESMVKRRAGEKDSGRLLPGHGGVWDRIDSLVSAAPVFLALMIMLGGFDG</sequence>
<feature type="transmembrane region" description="Helical" evidence="19">
    <location>
        <begin position="111"/>
        <end position="128"/>
    </location>
</feature>
<keyword evidence="16" id="KW-0594">Phospholipid biosynthesis</keyword>
<feature type="transmembrane region" description="Helical" evidence="19">
    <location>
        <begin position="56"/>
        <end position="73"/>
    </location>
</feature>
<dbReference type="EC" id="2.7.7.41" evidence="6 18"/>
<gene>
    <name evidence="20" type="primary">cdsA</name>
    <name evidence="20" type="ORF">JV46_15020</name>
</gene>
<keyword evidence="9" id="KW-0444">Lipid biosynthesis</keyword>
<evidence type="ECO:0000256" key="16">
    <source>
        <dbReference type="ARBA" id="ARBA00023209"/>
    </source>
</evidence>
<evidence type="ECO:0000256" key="14">
    <source>
        <dbReference type="ARBA" id="ARBA00023098"/>
    </source>
</evidence>
<feature type="transmembrane region" description="Helical" evidence="19">
    <location>
        <begin position="79"/>
        <end position="99"/>
    </location>
</feature>
<feature type="transmembrane region" description="Helical" evidence="19">
    <location>
        <begin position="140"/>
        <end position="159"/>
    </location>
</feature>
<keyword evidence="21" id="KW-1185">Reference proteome</keyword>
<evidence type="ECO:0000256" key="11">
    <source>
        <dbReference type="ARBA" id="ARBA00022692"/>
    </source>
</evidence>
<evidence type="ECO:0000256" key="7">
    <source>
        <dbReference type="ARBA" id="ARBA00019373"/>
    </source>
</evidence>
<dbReference type="Proteomes" id="UP000030856">
    <property type="component" value="Unassembled WGS sequence"/>
</dbReference>
<keyword evidence="12 18" id="KW-0548">Nucleotidyltransferase</keyword>
<evidence type="ECO:0000313" key="20">
    <source>
        <dbReference type="EMBL" id="KHF26156.1"/>
    </source>
</evidence>
<comment type="pathway">
    <text evidence="3 18">Phospholipid metabolism; CDP-diacylglycerol biosynthesis; CDP-diacylglycerol from sn-glycerol 3-phosphate: step 3/3.</text>
</comment>
<dbReference type="GeneID" id="86991085"/>
<evidence type="ECO:0000256" key="4">
    <source>
        <dbReference type="ARBA" id="ARBA00005189"/>
    </source>
</evidence>
<dbReference type="GO" id="GO:0004605">
    <property type="term" value="F:phosphatidate cytidylyltransferase activity"/>
    <property type="evidence" value="ECO:0007669"/>
    <property type="project" value="UniProtKB-EC"/>
</dbReference>
<evidence type="ECO:0000256" key="8">
    <source>
        <dbReference type="ARBA" id="ARBA00022475"/>
    </source>
</evidence>
<evidence type="ECO:0000256" key="10">
    <source>
        <dbReference type="ARBA" id="ARBA00022679"/>
    </source>
</evidence>
<evidence type="ECO:0000256" key="5">
    <source>
        <dbReference type="ARBA" id="ARBA00010185"/>
    </source>
</evidence>
<dbReference type="RefSeq" id="WP_043115886.1">
    <property type="nucleotide sequence ID" value="NZ_JRAA01000001.1"/>
</dbReference>
<comment type="catalytic activity">
    <reaction evidence="1 18">
        <text>a 1,2-diacyl-sn-glycero-3-phosphate + CTP + H(+) = a CDP-1,2-diacyl-sn-glycerol + diphosphate</text>
        <dbReference type="Rhea" id="RHEA:16229"/>
        <dbReference type="ChEBI" id="CHEBI:15378"/>
        <dbReference type="ChEBI" id="CHEBI:33019"/>
        <dbReference type="ChEBI" id="CHEBI:37563"/>
        <dbReference type="ChEBI" id="CHEBI:58332"/>
        <dbReference type="ChEBI" id="CHEBI:58608"/>
        <dbReference type="EC" id="2.7.7.41"/>
    </reaction>
</comment>
<dbReference type="InterPro" id="IPR000374">
    <property type="entry name" value="PC_trans"/>
</dbReference>
<comment type="caution">
    <text evidence="20">The sequence shown here is derived from an EMBL/GenBank/DDBJ whole genome shotgun (WGS) entry which is preliminary data.</text>
</comment>
<keyword evidence="14" id="KW-0443">Lipid metabolism</keyword>
<evidence type="ECO:0000256" key="3">
    <source>
        <dbReference type="ARBA" id="ARBA00005119"/>
    </source>
</evidence>
<keyword evidence="13 19" id="KW-1133">Transmembrane helix</keyword>
<comment type="subcellular location">
    <subcellularLocation>
        <location evidence="2">Cell membrane</location>
        <topology evidence="2">Multi-pass membrane protein</topology>
    </subcellularLocation>
</comment>
<accession>A0A0B0HFA6</accession>
<dbReference type="GO" id="GO:0005886">
    <property type="term" value="C:plasma membrane"/>
    <property type="evidence" value="ECO:0007669"/>
    <property type="project" value="UniProtKB-SubCell"/>
</dbReference>
<evidence type="ECO:0000256" key="19">
    <source>
        <dbReference type="SAM" id="Phobius"/>
    </source>
</evidence>
<evidence type="ECO:0000256" key="18">
    <source>
        <dbReference type="RuleBase" id="RU003938"/>
    </source>
</evidence>
<keyword evidence="17" id="KW-1208">Phospholipid metabolism</keyword>
<comment type="pathway">
    <text evidence="4">Lipid metabolism.</text>
</comment>
<evidence type="ECO:0000256" key="1">
    <source>
        <dbReference type="ARBA" id="ARBA00001698"/>
    </source>
</evidence>
<evidence type="ECO:0000256" key="9">
    <source>
        <dbReference type="ARBA" id="ARBA00022516"/>
    </source>
</evidence>
<evidence type="ECO:0000256" key="15">
    <source>
        <dbReference type="ARBA" id="ARBA00023136"/>
    </source>
</evidence>
<dbReference type="OrthoDB" id="9799199at2"/>
<keyword evidence="11 18" id="KW-0812">Transmembrane</keyword>
<evidence type="ECO:0000256" key="17">
    <source>
        <dbReference type="ARBA" id="ARBA00023264"/>
    </source>
</evidence>
<reference evidence="20 21" key="1">
    <citation type="journal article" date="2014" name="BMC Genomics">
        <title>The genome of the intracellular bacterium of the coastal bivalve, Solemya velum: a blueprint for thriving in and out of symbiosis.</title>
        <authorList>
            <person name="Dmytrenko O."/>
            <person name="Russell S.L."/>
            <person name="Loo W.T."/>
            <person name="Fontanez K.M."/>
            <person name="Liao L."/>
            <person name="Roeselers G."/>
            <person name="Sharma R."/>
            <person name="Stewart F.J."/>
            <person name="Newton I.L."/>
            <person name="Woyke T."/>
            <person name="Wu D."/>
            <person name="Lang J.M."/>
            <person name="Eisen J.A."/>
            <person name="Cavanaugh C.M."/>
        </authorList>
    </citation>
    <scope>NUCLEOTIDE SEQUENCE [LARGE SCALE GENOMIC DNA]</scope>
    <source>
        <strain evidence="20 21">WH</strain>
    </source>
</reference>
<dbReference type="PANTHER" id="PTHR46382:SF1">
    <property type="entry name" value="PHOSPHATIDATE CYTIDYLYLTRANSFERASE"/>
    <property type="match status" value="1"/>
</dbReference>
<feature type="transmembrane region" description="Helical" evidence="19">
    <location>
        <begin position="255"/>
        <end position="272"/>
    </location>
</feature>
<keyword evidence="15 19" id="KW-0472">Membrane</keyword>